<keyword evidence="3" id="KW-1185">Reference proteome</keyword>
<organism evidence="2 3">
    <name type="scientific">Paenibacillus cisolokensis</name>
    <dbReference type="NCBI Taxonomy" id="1658519"/>
    <lineage>
        <taxon>Bacteria</taxon>
        <taxon>Bacillati</taxon>
        <taxon>Bacillota</taxon>
        <taxon>Bacilli</taxon>
        <taxon>Bacillales</taxon>
        <taxon>Paenibacillaceae</taxon>
        <taxon>Paenibacillus</taxon>
    </lineage>
</organism>
<sequence>MIGLEFICKVYRIEYKDLALSIGVSPPSIQDWLKGRRKIPKARIVQLRQIFKSVPEEYFQKELTKSEELHVQQIYFTETDEFEEIEIPFIDDDGVERWHKERYSQNSGIINSLIDKRKNESLIERIRALIDNDEFTENNNHKMVDKYISILEKNKKEEINFLRMVFYYFKNKHEWGFDPFFAASEKEIKMYEEFKELLLNYKIIEPDEPAD</sequence>
<dbReference type="EMBL" id="BOVJ01000158">
    <property type="protein sequence ID" value="GIQ65888.1"/>
    <property type="molecule type" value="Genomic_DNA"/>
</dbReference>
<dbReference type="CDD" id="cd00093">
    <property type="entry name" value="HTH_XRE"/>
    <property type="match status" value="1"/>
</dbReference>
<dbReference type="PROSITE" id="PS50943">
    <property type="entry name" value="HTH_CROC1"/>
    <property type="match status" value="1"/>
</dbReference>
<gene>
    <name evidence="2" type="ORF">PACILC2_44560</name>
</gene>
<proteinExistence type="predicted"/>
<reference evidence="2 3" key="1">
    <citation type="submission" date="2021-04" db="EMBL/GenBank/DDBJ databases">
        <title>Draft genome sequence of Paenibacillus cisolokensis, LC2-13A.</title>
        <authorList>
            <person name="Uke A."/>
            <person name="Chhe C."/>
            <person name="Baramee S."/>
            <person name="Kosugi A."/>
        </authorList>
    </citation>
    <scope>NUCLEOTIDE SEQUENCE [LARGE SCALE GENOMIC DNA]</scope>
    <source>
        <strain evidence="2 3">LC2-13A</strain>
    </source>
</reference>
<dbReference type="InterPro" id="IPR010982">
    <property type="entry name" value="Lambda_DNA-bd_dom_sf"/>
</dbReference>
<dbReference type="SUPFAM" id="SSF47413">
    <property type="entry name" value="lambda repressor-like DNA-binding domains"/>
    <property type="match status" value="1"/>
</dbReference>
<dbReference type="Proteomes" id="UP000680304">
    <property type="component" value="Unassembled WGS sequence"/>
</dbReference>
<evidence type="ECO:0000313" key="2">
    <source>
        <dbReference type="EMBL" id="GIQ65888.1"/>
    </source>
</evidence>
<evidence type="ECO:0000313" key="3">
    <source>
        <dbReference type="Proteomes" id="UP000680304"/>
    </source>
</evidence>
<evidence type="ECO:0000259" key="1">
    <source>
        <dbReference type="PROSITE" id="PS50943"/>
    </source>
</evidence>
<name>A0ABQ4NCE8_9BACL</name>
<feature type="domain" description="HTH cro/C1-type" evidence="1">
    <location>
        <begin position="16"/>
        <end position="59"/>
    </location>
</feature>
<protein>
    <recommendedName>
        <fullName evidence="1">HTH cro/C1-type domain-containing protein</fullName>
    </recommendedName>
</protein>
<accession>A0ABQ4NCE8</accession>
<dbReference type="InterPro" id="IPR001387">
    <property type="entry name" value="Cro/C1-type_HTH"/>
</dbReference>
<comment type="caution">
    <text evidence="2">The sequence shown here is derived from an EMBL/GenBank/DDBJ whole genome shotgun (WGS) entry which is preliminary data.</text>
</comment>